<accession>A0A3S1BKT9</accession>
<evidence type="ECO:0000313" key="1">
    <source>
        <dbReference type="EMBL" id="NSL85277.1"/>
    </source>
</evidence>
<dbReference type="Proteomes" id="UP000281028">
    <property type="component" value="Unassembled WGS sequence"/>
</dbReference>
<dbReference type="OrthoDB" id="667380at2"/>
<sequence>MEERIVHKQLLKQYCEQIFLQRIATTQQAMDDAQAAANNESKSSVGDKYETGRAMSHMEKDMHARQLLAHRQDLLALQAVNVQVIYHVPVAGAFVRTTTTSFFIGTGLGKQVINGETIFFLSPASPLAQQLMQKKAGDEFEFKGKNRITEIY</sequence>
<comment type="caution">
    <text evidence="1">The sequence shown here is derived from an EMBL/GenBank/DDBJ whole genome shotgun (WGS) entry which is preliminary data.</text>
</comment>
<keyword evidence="2" id="KW-1185">Reference proteome</keyword>
<name>A0A3S1BKT9_9BACT</name>
<organism evidence="1 2">
    <name type="scientific">Chitinophaga solisilvae</name>
    <dbReference type="NCBI Taxonomy" id="1233460"/>
    <lineage>
        <taxon>Bacteria</taxon>
        <taxon>Pseudomonadati</taxon>
        <taxon>Bacteroidota</taxon>
        <taxon>Chitinophagia</taxon>
        <taxon>Chitinophagales</taxon>
        <taxon>Chitinophagaceae</taxon>
        <taxon>Chitinophaga</taxon>
    </lineage>
</organism>
<protein>
    <submittedName>
        <fullName evidence="1">Uncharacterized protein</fullName>
    </submittedName>
</protein>
<dbReference type="EMBL" id="RIAR02000001">
    <property type="protein sequence ID" value="NSL85277.1"/>
    <property type="molecule type" value="Genomic_DNA"/>
</dbReference>
<gene>
    <name evidence="1" type="ORF">ECE50_000430</name>
</gene>
<proteinExistence type="predicted"/>
<dbReference type="AlphaFoldDB" id="A0A3S1BKT9"/>
<evidence type="ECO:0000313" key="2">
    <source>
        <dbReference type="Proteomes" id="UP000281028"/>
    </source>
</evidence>
<reference evidence="1" key="1">
    <citation type="submission" date="2020-05" db="EMBL/GenBank/DDBJ databases">
        <title>Chitinophaga laudate sp. nov., isolated from a tropical peat swamp.</title>
        <authorList>
            <person name="Goh C.B.S."/>
            <person name="Lee M.S."/>
            <person name="Parimannan S."/>
            <person name="Pasbakhsh P."/>
            <person name="Yule C.M."/>
            <person name="Rajandas H."/>
            <person name="Loke S."/>
            <person name="Croft L."/>
            <person name="Tan J.B.L."/>
        </authorList>
    </citation>
    <scope>NUCLEOTIDE SEQUENCE</scope>
    <source>
        <strain evidence="1">Mgbs1</strain>
    </source>
</reference>